<comment type="caution">
    <text evidence="3">The sequence shown here is derived from an EMBL/GenBank/DDBJ whole genome shotgun (WGS) entry which is preliminary data.</text>
</comment>
<dbReference type="GO" id="GO:0003723">
    <property type="term" value="F:RNA binding"/>
    <property type="evidence" value="ECO:0007669"/>
    <property type="project" value="UniProtKB-KW"/>
</dbReference>
<dbReference type="InterPro" id="IPR005554">
    <property type="entry name" value="NOL6/Upt22"/>
</dbReference>
<accession>A0A8K0MPI7</accession>
<keyword evidence="4" id="KW-1185">Reference proteome</keyword>
<evidence type="ECO:0000256" key="1">
    <source>
        <dbReference type="RuleBase" id="RU364032"/>
    </source>
</evidence>
<dbReference type="InterPro" id="IPR035367">
    <property type="entry name" value="Nrap_D2"/>
</dbReference>
<dbReference type="PANTHER" id="PTHR17972:SF0">
    <property type="entry name" value="NUCLEOLAR PROTEIN 6"/>
    <property type="match status" value="1"/>
</dbReference>
<sequence length="221" mass="25666">MLISLKLLVLQRAEVIGHEGLAQKFDLKMLRALGAGSSARLRSFKKLCIKRGRGGEVDRQMSMFKESWYFQFILAYEIGKTYYISKANVKPCFLKNRIVPNPIQWIINYQTRVEEVVGAQSLAEEKFSYKETFPVVICNRSATINLAFWMTSFGFSELQDESSLTLRCIKECRAGGFQEIFMTRIDYPLEYDHCVRLNLKGNKEIYDSGLCLDNECWRLYE</sequence>
<organism evidence="3 4">
    <name type="scientific">Rhamnella rubrinervis</name>
    <dbReference type="NCBI Taxonomy" id="2594499"/>
    <lineage>
        <taxon>Eukaryota</taxon>
        <taxon>Viridiplantae</taxon>
        <taxon>Streptophyta</taxon>
        <taxon>Embryophyta</taxon>
        <taxon>Tracheophyta</taxon>
        <taxon>Spermatophyta</taxon>
        <taxon>Magnoliopsida</taxon>
        <taxon>eudicotyledons</taxon>
        <taxon>Gunneridae</taxon>
        <taxon>Pentapetalae</taxon>
        <taxon>rosids</taxon>
        <taxon>fabids</taxon>
        <taxon>Rosales</taxon>
        <taxon>Rhamnaceae</taxon>
        <taxon>rhamnoid group</taxon>
        <taxon>Rhamneae</taxon>
        <taxon>Rhamnella</taxon>
    </lineage>
</organism>
<dbReference type="GO" id="GO:0006364">
    <property type="term" value="P:rRNA processing"/>
    <property type="evidence" value="ECO:0007669"/>
    <property type="project" value="TreeGrafter"/>
</dbReference>
<comment type="similarity">
    <text evidence="1">Belongs to the NRAP family.</text>
</comment>
<dbReference type="Pfam" id="PF17403">
    <property type="entry name" value="Nrap_D2"/>
    <property type="match status" value="1"/>
</dbReference>
<dbReference type="AlphaFoldDB" id="A0A8K0MPI7"/>
<evidence type="ECO:0000313" key="4">
    <source>
        <dbReference type="Proteomes" id="UP000796880"/>
    </source>
</evidence>
<dbReference type="GO" id="GO:0032040">
    <property type="term" value="C:small-subunit processome"/>
    <property type="evidence" value="ECO:0007669"/>
    <property type="project" value="TreeGrafter"/>
</dbReference>
<gene>
    <name evidence="3" type="ORF">FNV43_RR04393</name>
</gene>
<comment type="subcellular location">
    <subcellularLocation>
        <location evidence="1">Nucleus</location>
        <location evidence="1">Nucleolus</location>
    </subcellularLocation>
</comment>
<reference evidence="3" key="1">
    <citation type="submission" date="2020-03" db="EMBL/GenBank/DDBJ databases">
        <title>A high-quality chromosome-level genome assembly of a woody plant with both climbing and erect habits, Rhamnella rubrinervis.</title>
        <authorList>
            <person name="Lu Z."/>
            <person name="Yang Y."/>
            <person name="Zhu X."/>
            <person name="Sun Y."/>
        </authorList>
    </citation>
    <scope>NUCLEOTIDE SEQUENCE</scope>
    <source>
        <strain evidence="3">BYM</strain>
        <tissue evidence="3">Leaf</tissue>
    </source>
</reference>
<evidence type="ECO:0000259" key="2">
    <source>
        <dbReference type="Pfam" id="PF17403"/>
    </source>
</evidence>
<dbReference type="PANTHER" id="PTHR17972">
    <property type="entry name" value="NUCLEOLAR RNA-ASSOCIATED PROTEIN"/>
    <property type="match status" value="1"/>
</dbReference>
<keyword evidence="1" id="KW-0694">RNA-binding</keyword>
<name>A0A8K0MPI7_9ROSA</name>
<dbReference type="Proteomes" id="UP000796880">
    <property type="component" value="Unassembled WGS sequence"/>
</dbReference>
<dbReference type="GO" id="GO:0006409">
    <property type="term" value="P:tRNA export from nucleus"/>
    <property type="evidence" value="ECO:0007669"/>
    <property type="project" value="TreeGrafter"/>
</dbReference>
<dbReference type="EMBL" id="VOIH02000002">
    <property type="protein sequence ID" value="KAF3453951.1"/>
    <property type="molecule type" value="Genomic_DNA"/>
</dbReference>
<dbReference type="OrthoDB" id="1725660at2759"/>
<protein>
    <recommendedName>
        <fullName evidence="2">Nrap protein domain-containing protein</fullName>
    </recommendedName>
</protein>
<dbReference type="GO" id="GO:0034456">
    <property type="term" value="C:UTP-C complex"/>
    <property type="evidence" value="ECO:0007669"/>
    <property type="project" value="TreeGrafter"/>
</dbReference>
<proteinExistence type="inferred from homology"/>
<evidence type="ECO:0000313" key="3">
    <source>
        <dbReference type="EMBL" id="KAF3453951.1"/>
    </source>
</evidence>
<feature type="domain" description="Nrap protein" evidence="2">
    <location>
        <begin position="123"/>
        <end position="184"/>
    </location>
</feature>
<keyword evidence="1" id="KW-0539">Nucleus</keyword>
<dbReference type="Gene3D" id="1.10.1410.10">
    <property type="match status" value="1"/>
</dbReference>
<dbReference type="GO" id="GO:0032545">
    <property type="term" value="C:CURI complex"/>
    <property type="evidence" value="ECO:0007669"/>
    <property type="project" value="TreeGrafter"/>
</dbReference>